<feature type="domain" description="Small ribosomal subunit protein uS10" evidence="4">
    <location>
        <begin position="11"/>
        <end position="107"/>
    </location>
</feature>
<dbReference type="InterPro" id="IPR001848">
    <property type="entry name" value="Ribosomal_uS10"/>
</dbReference>
<evidence type="ECO:0000313" key="5">
    <source>
        <dbReference type="EMBL" id="AML60667.1"/>
    </source>
</evidence>
<dbReference type="Pfam" id="PF00338">
    <property type="entry name" value="Ribosomal_S10"/>
    <property type="match status" value="1"/>
</dbReference>
<reference evidence="5" key="1">
    <citation type="journal article" date="2016" name="Genome Biol. Evol.">
        <title>A Comparative Analysis of Mitochondrial Genomes in Eustigmatophyte Algae.</title>
        <authorList>
            <person name="Sevcikova T."/>
            <person name="Klimes V."/>
            <person name="Zbrankova V."/>
            <person name="Strnad H."/>
            <person name="Hroudova M."/>
            <person name="Vlcek C."/>
            <person name="Elias M."/>
        </authorList>
    </citation>
    <scope>NUCLEOTIDE SEQUENCE</scope>
    <source>
        <strain evidence="5">CCALA 838</strain>
    </source>
</reference>
<geneLocation type="mitochondrion" evidence="5"/>
<dbReference type="Gene3D" id="3.30.70.600">
    <property type="entry name" value="Ribosomal protein S10 domain"/>
    <property type="match status" value="1"/>
</dbReference>
<keyword evidence="5" id="KW-0496">Mitochondrion</keyword>
<comment type="similarity">
    <text evidence="1">Belongs to the universal ribosomal protein uS10 family.</text>
</comment>
<name>A0A140F2N3_9STRA</name>
<evidence type="ECO:0000256" key="1">
    <source>
        <dbReference type="ARBA" id="ARBA00007102"/>
    </source>
</evidence>
<dbReference type="GeneID" id="26994723"/>
<evidence type="ECO:0000256" key="2">
    <source>
        <dbReference type="ARBA" id="ARBA00022980"/>
    </source>
</evidence>
<dbReference type="GO" id="GO:0005840">
    <property type="term" value="C:ribosome"/>
    <property type="evidence" value="ECO:0007669"/>
    <property type="project" value="UniProtKB-KW"/>
</dbReference>
<dbReference type="SMART" id="SM01403">
    <property type="entry name" value="Ribosomal_S10"/>
    <property type="match status" value="1"/>
</dbReference>
<keyword evidence="2 5" id="KW-0689">Ribosomal protein</keyword>
<dbReference type="InterPro" id="IPR027486">
    <property type="entry name" value="Ribosomal_uS10_dom"/>
</dbReference>
<dbReference type="AlphaFoldDB" id="A0A140F2N3"/>
<proteinExistence type="inferred from homology"/>
<protein>
    <submittedName>
        <fullName evidence="5">Ribosomal protein S10</fullName>
    </submittedName>
</protein>
<dbReference type="GO" id="GO:0006412">
    <property type="term" value="P:translation"/>
    <property type="evidence" value="ECO:0007669"/>
    <property type="project" value="InterPro"/>
</dbReference>
<evidence type="ECO:0000256" key="3">
    <source>
        <dbReference type="ARBA" id="ARBA00023274"/>
    </source>
</evidence>
<dbReference type="RefSeq" id="YP_009237656.1">
    <property type="nucleotide sequence ID" value="NC_029643.1"/>
</dbReference>
<keyword evidence="3" id="KW-0687">Ribonucleoprotein</keyword>
<dbReference type="EMBL" id="KU501220">
    <property type="protein sequence ID" value="AML60667.1"/>
    <property type="molecule type" value="Genomic_DNA"/>
</dbReference>
<dbReference type="GO" id="GO:0003735">
    <property type="term" value="F:structural constituent of ribosome"/>
    <property type="evidence" value="ECO:0007669"/>
    <property type="project" value="InterPro"/>
</dbReference>
<dbReference type="PRINTS" id="PR00971">
    <property type="entry name" value="RIBOSOMALS10"/>
</dbReference>
<sequence>MQKIKSAFEIRVRLSSFNYLKLDVLKKQWKKISLKYKLVYSSINLPVDKKKFTILKSPHVNKRSKDQFEIRVSSCLIILKGLKSDFNFSLFEEFAQIESEDVSTKLIFLK</sequence>
<dbReference type="SUPFAM" id="SSF54999">
    <property type="entry name" value="Ribosomal protein S10"/>
    <property type="match status" value="1"/>
</dbReference>
<dbReference type="GO" id="GO:1990904">
    <property type="term" value="C:ribonucleoprotein complex"/>
    <property type="evidence" value="ECO:0007669"/>
    <property type="project" value="UniProtKB-KW"/>
</dbReference>
<accession>A0A140F2N3</accession>
<dbReference type="InterPro" id="IPR036838">
    <property type="entry name" value="Ribosomal_uS10_dom_sf"/>
</dbReference>
<gene>
    <name evidence="5" type="primary">rps10</name>
</gene>
<organism evidence="5">
    <name type="scientific">Trachydiscus minutus</name>
    <dbReference type="NCBI Taxonomy" id="1032745"/>
    <lineage>
        <taxon>Eukaryota</taxon>
        <taxon>Sar</taxon>
        <taxon>Stramenopiles</taxon>
        <taxon>Ochrophyta</taxon>
        <taxon>Eustigmatophyceae</taxon>
        <taxon>Goniochloridales</taxon>
        <taxon>Goniochloridaceae</taxon>
        <taxon>Trachydiscus</taxon>
    </lineage>
</organism>
<evidence type="ECO:0000259" key="4">
    <source>
        <dbReference type="SMART" id="SM01403"/>
    </source>
</evidence>